<evidence type="ECO:0000256" key="2">
    <source>
        <dbReference type="ARBA" id="ARBA00022491"/>
    </source>
</evidence>
<evidence type="ECO:0000256" key="3">
    <source>
        <dbReference type="ARBA" id="ARBA00022833"/>
    </source>
</evidence>
<organism evidence="7">
    <name type="scientific">freshwater metagenome</name>
    <dbReference type="NCBI Taxonomy" id="449393"/>
    <lineage>
        <taxon>unclassified sequences</taxon>
        <taxon>metagenomes</taxon>
        <taxon>ecological metagenomes</taxon>
    </lineage>
</organism>
<dbReference type="GO" id="GO:0000976">
    <property type="term" value="F:transcription cis-regulatory region binding"/>
    <property type="evidence" value="ECO:0007669"/>
    <property type="project" value="TreeGrafter"/>
</dbReference>
<sequence length="148" mass="16250">MVTDIDDIALHRLRKDGQRLTTGRQLILRTLQEADGPVTIPMILQRQPTLAQSSVYRNLAVLEHAGLVSKISMGDEHAHYELGEEITHHHHHHTVCTSCGKVRDVTLSAAAERSLDKALHEAAAGAGFELQRHRLDLLGRCAECVAAG</sequence>
<dbReference type="AlphaFoldDB" id="A0A6J6D1N0"/>
<dbReference type="Gene3D" id="1.10.10.10">
    <property type="entry name" value="Winged helix-like DNA-binding domain superfamily/Winged helix DNA-binding domain"/>
    <property type="match status" value="1"/>
</dbReference>
<name>A0A6J6D1N0_9ZZZZ</name>
<dbReference type="Pfam" id="PF01475">
    <property type="entry name" value="FUR"/>
    <property type="match status" value="1"/>
</dbReference>
<dbReference type="InterPro" id="IPR002481">
    <property type="entry name" value="FUR"/>
</dbReference>
<dbReference type="InterPro" id="IPR043135">
    <property type="entry name" value="Fur_C"/>
</dbReference>
<evidence type="ECO:0000256" key="6">
    <source>
        <dbReference type="ARBA" id="ARBA00023163"/>
    </source>
</evidence>
<evidence type="ECO:0000313" key="7">
    <source>
        <dbReference type="EMBL" id="CAB4556303.1"/>
    </source>
</evidence>
<dbReference type="InterPro" id="IPR036390">
    <property type="entry name" value="WH_DNA-bd_sf"/>
</dbReference>
<dbReference type="SUPFAM" id="SSF46785">
    <property type="entry name" value="Winged helix' DNA-binding domain"/>
    <property type="match status" value="1"/>
</dbReference>
<dbReference type="GO" id="GO:1900376">
    <property type="term" value="P:regulation of secondary metabolite biosynthetic process"/>
    <property type="evidence" value="ECO:0007669"/>
    <property type="project" value="TreeGrafter"/>
</dbReference>
<dbReference type="GO" id="GO:0003700">
    <property type="term" value="F:DNA-binding transcription factor activity"/>
    <property type="evidence" value="ECO:0007669"/>
    <property type="project" value="InterPro"/>
</dbReference>
<proteinExistence type="inferred from homology"/>
<keyword evidence="2" id="KW-0678">Repressor</keyword>
<evidence type="ECO:0000256" key="5">
    <source>
        <dbReference type="ARBA" id="ARBA00023125"/>
    </source>
</evidence>
<keyword evidence="5" id="KW-0238">DNA-binding</keyword>
<evidence type="ECO:0000256" key="4">
    <source>
        <dbReference type="ARBA" id="ARBA00023015"/>
    </source>
</evidence>
<protein>
    <submittedName>
        <fullName evidence="7">Unannotated protein</fullName>
    </submittedName>
</protein>
<keyword evidence="6" id="KW-0804">Transcription</keyword>
<dbReference type="Gene3D" id="3.30.1490.190">
    <property type="match status" value="1"/>
</dbReference>
<dbReference type="CDD" id="cd07153">
    <property type="entry name" value="Fur_like"/>
    <property type="match status" value="1"/>
</dbReference>
<dbReference type="InterPro" id="IPR036388">
    <property type="entry name" value="WH-like_DNA-bd_sf"/>
</dbReference>
<evidence type="ECO:0000256" key="1">
    <source>
        <dbReference type="ARBA" id="ARBA00007957"/>
    </source>
</evidence>
<accession>A0A6J6D1N0</accession>
<gene>
    <name evidence="7" type="ORF">UFOPK1493_01428</name>
</gene>
<dbReference type="GO" id="GO:0045892">
    <property type="term" value="P:negative regulation of DNA-templated transcription"/>
    <property type="evidence" value="ECO:0007669"/>
    <property type="project" value="TreeGrafter"/>
</dbReference>
<dbReference type="EMBL" id="CAEZSR010000042">
    <property type="protein sequence ID" value="CAB4556303.1"/>
    <property type="molecule type" value="Genomic_DNA"/>
</dbReference>
<dbReference type="PANTHER" id="PTHR33202">
    <property type="entry name" value="ZINC UPTAKE REGULATION PROTEIN"/>
    <property type="match status" value="1"/>
</dbReference>
<dbReference type="PANTHER" id="PTHR33202:SF7">
    <property type="entry name" value="FERRIC UPTAKE REGULATION PROTEIN"/>
    <property type="match status" value="1"/>
</dbReference>
<keyword evidence="4" id="KW-0805">Transcription regulation</keyword>
<keyword evidence="3" id="KW-0862">Zinc</keyword>
<comment type="similarity">
    <text evidence="1">Belongs to the Fur family.</text>
</comment>
<reference evidence="7" key="1">
    <citation type="submission" date="2020-05" db="EMBL/GenBank/DDBJ databases">
        <authorList>
            <person name="Chiriac C."/>
            <person name="Salcher M."/>
            <person name="Ghai R."/>
            <person name="Kavagutti S V."/>
        </authorList>
    </citation>
    <scope>NUCLEOTIDE SEQUENCE</scope>
</reference>
<dbReference type="GO" id="GO:0008270">
    <property type="term" value="F:zinc ion binding"/>
    <property type="evidence" value="ECO:0007669"/>
    <property type="project" value="TreeGrafter"/>
</dbReference>